<dbReference type="EMBL" id="GL890848">
    <property type="protein sequence ID" value="EGJ33521.1"/>
    <property type="molecule type" value="Genomic_DNA"/>
</dbReference>
<dbReference type="AlphaFoldDB" id="F4XPR7"/>
<sequence length="27" mass="2775">MPTAIDGNMGSAKDLVVWLPSAKDNGS</sequence>
<accession>F4XPR7</accession>
<dbReference type="Proteomes" id="UP000003959">
    <property type="component" value="Unassembled WGS sequence"/>
</dbReference>
<protein>
    <submittedName>
        <fullName evidence="1">Uncharacterized protein</fullName>
    </submittedName>
</protein>
<organism evidence="1 2">
    <name type="scientific">Moorena producens 3L</name>
    <dbReference type="NCBI Taxonomy" id="489825"/>
    <lineage>
        <taxon>Bacteria</taxon>
        <taxon>Bacillati</taxon>
        <taxon>Cyanobacteriota</taxon>
        <taxon>Cyanophyceae</taxon>
        <taxon>Coleofasciculales</taxon>
        <taxon>Coleofasciculaceae</taxon>
        <taxon>Moorena</taxon>
    </lineage>
</organism>
<evidence type="ECO:0000313" key="1">
    <source>
        <dbReference type="EMBL" id="EGJ33521.1"/>
    </source>
</evidence>
<reference evidence="2" key="1">
    <citation type="journal article" date="2011" name="Proc. Natl. Acad. Sci. U.S.A.">
        <title>Genomic insights into the physiology and ecology of the marine filamentous cyanobacterium Lyngbya majuscula.</title>
        <authorList>
            <person name="Jones A.C."/>
            <person name="Monroe E.A."/>
            <person name="Podell S."/>
            <person name="Hess W.R."/>
            <person name="Klages S."/>
            <person name="Esquenazi E."/>
            <person name="Niessen S."/>
            <person name="Hoover H."/>
            <person name="Rothmann M."/>
            <person name="Lasken R.S."/>
            <person name="Yates J.R.III."/>
            <person name="Reinhardt R."/>
            <person name="Kube M."/>
            <person name="Burkart M.D."/>
            <person name="Allen E.E."/>
            <person name="Dorrestein P.C."/>
            <person name="Gerwick W.H."/>
            <person name="Gerwick L."/>
        </authorList>
    </citation>
    <scope>NUCLEOTIDE SEQUENCE [LARGE SCALE GENOMIC DNA]</scope>
    <source>
        <strain evidence="2">3L</strain>
    </source>
</reference>
<keyword evidence="2" id="KW-1185">Reference proteome</keyword>
<proteinExistence type="predicted"/>
<dbReference type="HOGENOM" id="CLU_3414831_0_0_3"/>
<evidence type="ECO:0000313" key="2">
    <source>
        <dbReference type="Proteomes" id="UP000003959"/>
    </source>
</evidence>
<name>F4XPR7_9CYAN</name>
<gene>
    <name evidence="1" type="ORF">LYNGBM3L_34000</name>
</gene>